<dbReference type="SMART" id="SM00487">
    <property type="entry name" value="DEXDc"/>
    <property type="match status" value="1"/>
</dbReference>
<evidence type="ECO:0000259" key="5">
    <source>
        <dbReference type="PROSITE" id="PS51192"/>
    </source>
</evidence>
<dbReference type="InterPro" id="IPR048333">
    <property type="entry name" value="HA2_WH"/>
</dbReference>
<keyword evidence="3 7" id="KW-0347">Helicase</keyword>
<dbReference type="GO" id="GO:0016787">
    <property type="term" value="F:hydrolase activity"/>
    <property type="evidence" value="ECO:0007669"/>
    <property type="project" value="UniProtKB-KW"/>
</dbReference>
<dbReference type="InterPro" id="IPR027417">
    <property type="entry name" value="P-loop_NTPase"/>
</dbReference>
<accession>A0A2N8HCJ6</accession>
<dbReference type="PROSITE" id="PS51192">
    <property type="entry name" value="HELICASE_ATP_BIND_1"/>
    <property type="match status" value="1"/>
</dbReference>
<dbReference type="PANTHER" id="PTHR43519">
    <property type="entry name" value="ATP-DEPENDENT RNA HELICASE HRPB"/>
    <property type="match status" value="1"/>
</dbReference>
<evidence type="ECO:0000256" key="3">
    <source>
        <dbReference type="ARBA" id="ARBA00022806"/>
    </source>
</evidence>
<dbReference type="GO" id="GO:0004386">
    <property type="term" value="F:helicase activity"/>
    <property type="evidence" value="ECO:0007669"/>
    <property type="project" value="UniProtKB-KW"/>
</dbReference>
<dbReference type="PANTHER" id="PTHR43519:SF1">
    <property type="entry name" value="ATP-DEPENDENT RNA HELICASE HRPB"/>
    <property type="match status" value="1"/>
</dbReference>
<keyword evidence="1" id="KW-0547">Nucleotide-binding</keyword>
<dbReference type="CDD" id="cd18791">
    <property type="entry name" value="SF2_C_RHA"/>
    <property type="match status" value="1"/>
</dbReference>
<dbReference type="SUPFAM" id="SSF52540">
    <property type="entry name" value="P-loop containing nucleoside triphosphate hydrolases"/>
    <property type="match status" value="1"/>
</dbReference>
<dbReference type="SMART" id="SM00847">
    <property type="entry name" value="HA2"/>
    <property type="match status" value="1"/>
</dbReference>
<dbReference type="InterPro" id="IPR001650">
    <property type="entry name" value="Helicase_C-like"/>
</dbReference>
<dbReference type="Pfam" id="PF08482">
    <property type="entry name" value="HrpB_C"/>
    <property type="match status" value="1"/>
</dbReference>
<dbReference type="InterPro" id="IPR011545">
    <property type="entry name" value="DEAD/DEAH_box_helicase_dom"/>
</dbReference>
<dbReference type="InterPro" id="IPR014001">
    <property type="entry name" value="Helicase_ATP-bd"/>
</dbReference>
<dbReference type="Gene3D" id="3.40.50.300">
    <property type="entry name" value="P-loop containing nucleotide triphosphate hydrolases"/>
    <property type="match status" value="2"/>
</dbReference>
<dbReference type="Pfam" id="PF00270">
    <property type="entry name" value="DEAD"/>
    <property type="match status" value="1"/>
</dbReference>
<keyword evidence="4" id="KW-0067">ATP-binding</keyword>
<reference evidence="7 8" key="1">
    <citation type="journal article" date="2017" name="BMC Genomics">
        <title>Genome sequencing of 39 Akkermansia muciniphila isolates reveals its population structure, genomic and functional diverisity, and global distribution in mammalian gut microbiotas.</title>
        <authorList>
            <person name="Guo X."/>
            <person name="Li S."/>
            <person name="Zhang J."/>
            <person name="Wu F."/>
            <person name="Li X."/>
            <person name="Wu D."/>
            <person name="Zhang M."/>
            <person name="Ou Z."/>
            <person name="Jie Z."/>
            <person name="Yan Q."/>
            <person name="Li P."/>
            <person name="Yi J."/>
            <person name="Peng Y."/>
        </authorList>
    </citation>
    <scope>NUCLEOTIDE SEQUENCE [LARGE SCALE GENOMIC DNA]</scope>
    <source>
        <strain evidence="7 8">GP24</strain>
    </source>
</reference>
<dbReference type="PROSITE" id="PS51194">
    <property type="entry name" value="HELICASE_CTER"/>
    <property type="match status" value="1"/>
</dbReference>
<dbReference type="InterPro" id="IPR010225">
    <property type="entry name" value="HrpB"/>
</dbReference>
<feature type="domain" description="Helicase C-terminal" evidence="6">
    <location>
        <begin position="225"/>
        <end position="390"/>
    </location>
</feature>
<sequence>MDSLVKAGMVPSSLPIEEIRGELLDALQAASPRVLLKAPTGSGKSTGVPPMMDDAGLGERGLIVVVQPRRMAARLLARHVARLRGVELGREVGYVVRFERHISSRTRIAYVTDGMLERWLTERPGLEGVSAVVFDEFHERSLSGDLSLGRVLDLQEGPRRDLAVVVMSATLEISGLREYMGNSCRVLEAHGRQYPVETVYRAPRLVSDGRGRVAPLPVWEQAADAVREAVKAGDCGDVLVFMPGVYEIRKTAELLAGRPWMAGRDVFPLYGALTPEQQNRAVEQGENPRVIVSTNVAETSLTIEGVRTVIDSGLVRRSGWDPYRGMDTLHLTKISKASAAQRTGRAGRVAPGRCFRLWSEAEQARKADFDPPECFRVDLAGAVLNLAAWGITAPEGFRWLDTPDELVMQRAVNLLAALGATEDDGSLTDVGRRMTAFPLPPRLARLIVAGQDEQCVVELAAIAALMQGEGVAMKGGLNDNLRDSADYTDFQAEWRAVEKAAAAGFDAGACTRWGVSARGAREVWMAYRQLLSIGSRGKFRDVPEPDFTAARPAVVRAMMESFADHVGIRNGVAANTCRITGGVGGRLAEGSVVFHGEHFVAAEVAELSGKAVETRVGRCTLIDPEELRAVWPERFSGGEEAVFDAVLRRVRLHRRLMYENLVLEDRDRGDAPPELAAPILAEKVVDGTLKLVKWDDSVEQWIRRLNGLSVWMPELELPSFSEEDKLVAISLACEGAVGYKDIKEREILPVLRDWLSGWQAKALEDYAPVSITLPNGQHAKVRYSEDSTPVIGLTVQRLFGVAESPRIANGAMTVKVQVLAPSQRPWQVTGSLESFWRNGYGQMKKDLAGRYPRHRWPDPGELDFLPRSR</sequence>
<comment type="caution">
    <text evidence="7">The sequence shown here is derived from an EMBL/GenBank/DDBJ whole genome shotgun (WGS) entry which is preliminary data.</text>
</comment>
<evidence type="ECO:0000259" key="6">
    <source>
        <dbReference type="PROSITE" id="PS51194"/>
    </source>
</evidence>
<dbReference type="NCBIfam" id="TIGR01970">
    <property type="entry name" value="DEAH_box_HrpB"/>
    <property type="match status" value="1"/>
</dbReference>
<dbReference type="InterPro" id="IPR007502">
    <property type="entry name" value="Helicase-assoc_dom"/>
</dbReference>
<dbReference type="CDD" id="cd17990">
    <property type="entry name" value="DEXHc_HrpB"/>
    <property type="match status" value="1"/>
</dbReference>
<dbReference type="SMART" id="SM00490">
    <property type="entry name" value="HELICc"/>
    <property type="match status" value="1"/>
</dbReference>
<evidence type="ECO:0000256" key="4">
    <source>
        <dbReference type="ARBA" id="ARBA00022840"/>
    </source>
</evidence>
<evidence type="ECO:0000256" key="1">
    <source>
        <dbReference type="ARBA" id="ARBA00022741"/>
    </source>
</evidence>
<evidence type="ECO:0000313" key="7">
    <source>
        <dbReference type="EMBL" id="PNC17602.1"/>
    </source>
</evidence>
<dbReference type="GO" id="GO:0005524">
    <property type="term" value="F:ATP binding"/>
    <property type="evidence" value="ECO:0007669"/>
    <property type="project" value="UniProtKB-KW"/>
</dbReference>
<dbReference type="GO" id="GO:0003676">
    <property type="term" value="F:nucleic acid binding"/>
    <property type="evidence" value="ECO:0007669"/>
    <property type="project" value="InterPro"/>
</dbReference>
<dbReference type="AlphaFoldDB" id="A0A2N8HCJ6"/>
<dbReference type="Gene3D" id="1.20.120.1080">
    <property type="match status" value="1"/>
</dbReference>
<dbReference type="EMBL" id="PJKA01000012">
    <property type="protein sequence ID" value="PNC17602.1"/>
    <property type="molecule type" value="Genomic_DNA"/>
</dbReference>
<protein>
    <submittedName>
        <fullName evidence="7">ATP-dependent helicase HrpB</fullName>
    </submittedName>
</protein>
<dbReference type="InterPro" id="IPR013689">
    <property type="entry name" value="RNA_helicase_ATP-dep_HrpB_C"/>
</dbReference>
<dbReference type="Pfam" id="PF04408">
    <property type="entry name" value="WHD_HA2"/>
    <property type="match status" value="1"/>
</dbReference>
<dbReference type="Proteomes" id="UP000236000">
    <property type="component" value="Unassembled WGS sequence"/>
</dbReference>
<keyword evidence="2" id="KW-0378">Hydrolase</keyword>
<dbReference type="PIRSF" id="PIRSF005496">
    <property type="entry name" value="ATP_hel_hrpB"/>
    <property type="match status" value="1"/>
</dbReference>
<evidence type="ECO:0000256" key="2">
    <source>
        <dbReference type="ARBA" id="ARBA00022801"/>
    </source>
</evidence>
<dbReference type="OrthoDB" id="9808833at2"/>
<dbReference type="InterPro" id="IPR049614">
    <property type="entry name" value="HrpB_DEXH"/>
</dbReference>
<name>A0A2N8HCJ6_9BACT</name>
<gene>
    <name evidence="7" type="primary">hrpB</name>
    <name evidence="7" type="ORF">CXU22_07565</name>
</gene>
<organism evidence="7 8">
    <name type="scientific">Akkermansia muciniphila</name>
    <dbReference type="NCBI Taxonomy" id="239935"/>
    <lineage>
        <taxon>Bacteria</taxon>
        <taxon>Pseudomonadati</taxon>
        <taxon>Verrucomicrobiota</taxon>
        <taxon>Verrucomicrobiia</taxon>
        <taxon>Verrucomicrobiales</taxon>
        <taxon>Akkermansiaceae</taxon>
        <taxon>Akkermansia</taxon>
    </lineage>
</organism>
<evidence type="ECO:0000313" key="8">
    <source>
        <dbReference type="Proteomes" id="UP000236000"/>
    </source>
</evidence>
<feature type="domain" description="Helicase ATP-binding" evidence="5">
    <location>
        <begin position="25"/>
        <end position="189"/>
    </location>
</feature>
<proteinExistence type="predicted"/>
<dbReference type="Pfam" id="PF00271">
    <property type="entry name" value="Helicase_C"/>
    <property type="match status" value="1"/>
</dbReference>